<dbReference type="AlphaFoldDB" id="X0VIP0"/>
<organism evidence="1">
    <name type="scientific">marine sediment metagenome</name>
    <dbReference type="NCBI Taxonomy" id="412755"/>
    <lineage>
        <taxon>unclassified sequences</taxon>
        <taxon>metagenomes</taxon>
        <taxon>ecological metagenomes</taxon>
    </lineage>
</organism>
<comment type="caution">
    <text evidence="1">The sequence shown here is derived from an EMBL/GenBank/DDBJ whole genome shotgun (WGS) entry which is preliminary data.</text>
</comment>
<sequence length="61" mass="6218">AAVPSPMVLMKFRRSTGGGIVIPIVASRARVKVAQGHSVEYEVSLAGTGGLVIGEILAGEN</sequence>
<accession>X0VIP0</accession>
<evidence type="ECO:0000313" key="1">
    <source>
        <dbReference type="EMBL" id="GAG18164.1"/>
    </source>
</evidence>
<feature type="non-terminal residue" evidence="1">
    <location>
        <position position="1"/>
    </location>
</feature>
<proteinExistence type="predicted"/>
<dbReference type="EMBL" id="BARS01036722">
    <property type="protein sequence ID" value="GAG18164.1"/>
    <property type="molecule type" value="Genomic_DNA"/>
</dbReference>
<protein>
    <submittedName>
        <fullName evidence="1">Uncharacterized protein</fullName>
    </submittedName>
</protein>
<gene>
    <name evidence="1" type="ORF">S01H1_56400</name>
</gene>
<name>X0VIP0_9ZZZZ</name>
<reference evidence="1" key="1">
    <citation type="journal article" date="2014" name="Front. Microbiol.">
        <title>High frequency of phylogenetically diverse reductive dehalogenase-homologous genes in deep subseafloor sedimentary metagenomes.</title>
        <authorList>
            <person name="Kawai M."/>
            <person name="Futagami T."/>
            <person name="Toyoda A."/>
            <person name="Takaki Y."/>
            <person name="Nishi S."/>
            <person name="Hori S."/>
            <person name="Arai W."/>
            <person name="Tsubouchi T."/>
            <person name="Morono Y."/>
            <person name="Uchiyama I."/>
            <person name="Ito T."/>
            <person name="Fujiyama A."/>
            <person name="Inagaki F."/>
            <person name="Takami H."/>
        </authorList>
    </citation>
    <scope>NUCLEOTIDE SEQUENCE</scope>
    <source>
        <strain evidence="1">Expedition CK06-06</strain>
    </source>
</reference>